<gene>
    <name evidence="2" type="ORF">FPZ49_10705</name>
</gene>
<dbReference type="OrthoDB" id="6631788at2"/>
<proteinExistence type="predicted"/>
<accession>A0A559KCI1</accession>
<dbReference type="InterPro" id="IPR003615">
    <property type="entry name" value="HNH_nuc"/>
</dbReference>
<organism evidence="2 3">
    <name type="scientific">Paenibacillus cremeus</name>
    <dbReference type="NCBI Taxonomy" id="2163881"/>
    <lineage>
        <taxon>Bacteria</taxon>
        <taxon>Bacillati</taxon>
        <taxon>Bacillota</taxon>
        <taxon>Bacilli</taxon>
        <taxon>Bacillales</taxon>
        <taxon>Paenibacillaceae</taxon>
        <taxon>Paenibacillus</taxon>
    </lineage>
</organism>
<keyword evidence="3" id="KW-1185">Reference proteome</keyword>
<dbReference type="EMBL" id="VNJI01000011">
    <property type="protein sequence ID" value="TVY09837.1"/>
    <property type="molecule type" value="Genomic_DNA"/>
</dbReference>
<evidence type="ECO:0000259" key="1">
    <source>
        <dbReference type="Pfam" id="PF13392"/>
    </source>
</evidence>
<dbReference type="Gene3D" id="3.90.75.10">
    <property type="entry name" value="Homing Intron 3 (I-ppo) Encoded Endonuclease, Chain A"/>
    <property type="match status" value="1"/>
</dbReference>
<name>A0A559KCI1_9BACL</name>
<sequence length="227" mass="26376">MQENKIHVYNDGYKGKFKSSPIQYIIGDNGCWNVYGRNLDTDGYYYISRNCKKYKLHRWIALNEYGFTEENQKLVVRHLCNNKKCINPSHLKFGTPKENSEDSVLAGIQPHGETSGQSILNNDDVLKIKELLQNTSITFKELGEMFSVDESTIQDINQRRTWVHIGKEFTPRPKKDRVIADETVKKVKELLLEGKYLQKEIALMCGIDRKRVSDINTNKKYKNVKLL</sequence>
<dbReference type="AlphaFoldDB" id="A0A559KCI1"/>
<dbReference type="RefSeq" id="WP_144846339.1">
    <property type="nucleotide sequence ID" value="NZ_VNJI01000011.1"/>
</dbReference>
<evidence type="ECO:0000313" key="3">
    <source>
        <dbReference type="Proteomes" id="UP000317036"/>
    </source>
</evidence>
<reference evidence="2 3" key="1">
    <citation type="submission" date="2019-07" db="EMBL/GenBank/DDBJ databases">
        <authorList>
            <person name="Kim J."/>
        </authorList>
    </citation>
    <scope>NUCLEOTIDE SEQUENCE [LARGE SCALE GENOMIC DNA]</scope>
    <source>
        <strain evidence="2 3">JC52</strain>
    </source>
</reference>
<protein>
    <recommendedName>
        <fullName evidence="1">HNH nuclease domain-containing protein</fullName>
    </recommendedName>
</protein>
<dbReference type="InterPro" id="IPR044925">
    <property type="entry name" value="His-Me_finger_sf"/>
</dbReference>
<dbReference type="SUPFAM" id="SSF54060">
    <property type="entry name" value="His-Me finger endonucleases"/>
    <property type="match status" value="1"/>
</dbReference>
<dbReference type="GO" id="GO:0004519">
    <property type="term" value="F:endonuclease activity"/>
    <property type="evidence" value="ECO:0007669"/>
    <property type="project" value="InterPro"/>
</dbReference>
<dbReference type="InterPro" id="IPR044930">
    <property type="entry name" value="Homing_endonuclease_His-Me"/>
</dbReference>
<dbReference type="Pfam" id="PF13392">
    <property type="entry name" value="HNH_3"/>
    <property type="match status" value="1"/>
</dbReference>
<evidence type="ECO:0000313" key="2">
    <source>
        <dbReference type="EMBL" id="TVY09837.1"/>
    </source>
</evidence>
<dbReference type="Proteomes" id="UP000317036">
    <property type="component" value="Unassembled WGS sequence"/>
</dbReference>
<feature type="domain" description="HNH nuclease" evidence="1">
    <location>
        <begin position="54"/>
        <end position="100"/>
    </location>
</feature>
<comment type="caution">
    <text evidence="2">The sequence shown here is derived from an EMBL/GenBank/DDBJ whole genome shotgun (WGS) entry which is preliminary data.</text>
</comment>